<keyword evidence="7 15" id="KW-0328">Glycosyltransferase</keyword>
<evidence type="ECO:0000256" key="6">
    <source>
        <dbReference type="ARBA" id="ARBA00022490"/>
    </source>
</evidence>
<comment type="cofactor">
    <cofactor evidence="1 15">
        <name>Mg(2+)</name>
        <dbReference type="ChEBI" id="CHEBI:18420"/>
    </cofactor>
</comment>
<comment type="catalytic activity">
    <reaction evidence="13">
        <text>GMP + diphosphate = guanine + 5-phospho-alpha-D-ribose 1-diphosphate</text>
        <dbReference type="Rhea" id="RHEA:25424"/>
        <dbReference type="ChEBI" id="CHEBI:16235"/>
        <dbReference type="ChEBI" id="CHEBI:33019"/>
        <dbReference type="ChEBI" id="CHEBI:58017"/>
        <dbReference type="ChEBI" id="CHEBI:58115"/>
        <dbReference type="EC" id="2.4.2.8"/>
    </reaction>
    <physiologicalReaction direction="right-to-left" evidence="13">
        <dbReference type="Rhea" id="RHEA:25426"/>
    </physiologicalReaction>
</comment>
<dbReference type="Proteomes" id="UP001501436">
    <property type="component" value="Unassembled WGS sequence"/>
</dbReference>
<comment type="caution">
    <text evidence="17">The sequence shown here is derived from an EMBL/GenBank/DDBJ whole genome shotgun (WGS) entry which is preliminary data.</text>
</comment>
<proteinExistence type="inferred from homology"/>
<evidence type="ECO:0000256" key="12">
    <source>
        <dbReference type="ARBA" id="ARBA00022842"/>
    </source>
</evidence>
<comment type="pathway">
    <text evidence="3 15">Purine metabolism; IMP biosynthesis via salvage pathway; IMP from hypoxanthine: step 1/1.</text>
</comment>
<evidence type="ECO:0000256" key="15">
    <source>
        <dbReference type="RuleBase" id="RU364099"/>
    </source>
</evidence>
<feature type="domain" description="Phosphoribosyltransferase" evidence="16">
    <location>
        <begin position="30"/>
        <end position="177"/>
    </location>
</feature>
<dbReference type="InterPro" id="IPR029057">
    <property type="entry name" value="PRTase-like"/>
</dbReference>
<evidence type="ECO:0000256" key="3">
    <source>
        <dbReference type="ARBA" id="ARBA00004669"/>
    </source>
</evidence>
<evidence type="ECO:0000313" key="17">
    <source>
        <dbReference type="EMBL" id="GAA4928598.1"/>
    </source>
</evidence>
<dbReference type="SUPFAM" id="SSF53271">
    <property type="entry name" value="PRTase-like"/>
    <property type="match status" value="1"/>
</dbReference>
<dbReference type="NCBIfam" id="TIGR01203">
    <property type="entry name" value="HGPRTase"/>
    <property type="match status" value="1"/>
</dbReference>
<evidence type="ECO:0000256" key="13">
    <source>
        <dbReference type="ARBA" id="ARBA00048811"/>
    </source>
</evidence>
<comment type="catalytic activity">
    <reaction evidence="14">
        <text>IMP + diphosphate = hypoxanthine + 5-phospho-alpha-D-ribose 1-diphosphate</text>
        <dbReference type="Rhea" id="RHEA:17973"/>
        <dbReference type="ChEBI" id="CHEBI:17368"/>
        <dbReference type="ChEBI" id="CHEBI:33019"/>
        <dbReference type="ChEBI" id="CHEBI:58017"/>
        <dbReference type="ChEBI" id="CHEBI:58053"/>
        <dbReference type="EC" id="2.4.2.8"/>
    </reaction>
    <physiologicalReaction direction="right-to-left" evidence="14">
        <dbReference type="Rhea" id="RHEA:17975"/>
    </physiologicalReaction>
</comment>
<reference evidence="18" key="1">
    <citation type="journal article" date="2019" name="Int. J. Syst. Evol. Microbiol.">
        <title>The Global Catalogue of Microorganisms (GCM) 10K type strain sequencing project: providing services to taxonomists for standard genome sequencing and annotation.</title>
        <authorList>
            <consortium name="The Broad Institute Genomics Platform"/>
            <consortium name="The Broad Institute Genome Sequencing Center for Infectious Disease"/>
            <person name="Wu L."/>
            <person name="Ma J."/>
        </authorList>
    </citation>
    <scope>NUCLEOTIDE SEQUENCE [LARGE SCALE GENOMIC DNA]</scope>
    <source>
        <strain evidence="18">JCM 18283</strain>
    </source>
</reference>
<evidence type="ECO:0000256" key="9">
    <source>
        <dbReference type="ARBA" id="ARBA00022723"/>
    </source>
</evidence>
<organism evidence="17 18">
    <name type="scientific">Mucilaginibacter defluvii</name>
    <dbReference type="NCBI Taxonomy" id="1196019"/>
    <lineage>
        <taxon>Bacteria</taxon>
        <taxon>Pseudomonadati</taxon>
        <taxon>Bacteroidota</taxon>
        <taxon>Sphingobacteriia</taxon>
        <taxon>Sphingobacteriales</taxon>
        <taxon>Sphingobacteriaceae</taxon>
        <taxon>Mucilaginibacter</taxon>
    </lineage>
</organism>
<keyword evidence="10 15" id="KW-0660">Purine salvage</keyword>
<evidence type="ECO:0000256" key="2">
    <source>
        <dbReference type="ARBA" id="ARBA00004496"/>
    </source>
</evidence>
<dbReference type="Pfam" id="PF00156">
    <property type="entry name" value="Pribosyltran"/>
    <property type="match status" value="1"/>
</dbReference>
<protein>
    <recommendedName>
        <fullName evidence="5 15">Hypoxanthine phosphoribosyltransferase</fullName>
        <ecNumber evidence="5 15">2.4.2.8</ecNumber>
    </recommendedName>
</protein>
<dbReference type="InterPro" id="IPR050408">
    <property type="entry name" value="HGPRT"/>
</dbReference>
<evidence type="ECO:0000256" key="1">
    <source>
        <dbReference type="ARBA" id="ARBA00001946"/>
    </source>
</evidence>
<keyword evidence="8 15" id="KW-0808">Transferase</keyword>
<dbReference type="Gene3D" id="3.40.50.2020">
    <property type="match status" value="1"/>
</dbReference>
<gene>
    <name evidence="17" type="primary">hpt</name>
    <name evidence="17" type="ORF">GCM10023313_36590</name>
</gene>
<evidence type="ECO:0000256" key="7">
    <source>
        <dbReference type="ARBA" id="ARBA00022676"/>
    </source>
</evidence>
<dbReference type="EC" id="2.4.2.8" evidence="5 15"/>
<evidence type="ECO:0000256" key="4">
    <source>
        <dbReference type="ARBA" id="ARBA00008391"/>
    </source>
</evidence>
<sequence length="190" mass="21551">MQSRYNTHKKTDMNIKIADLEFEPFIAADEIEKRVRVIGAQLNVDFKHTTPIIVGVLNGSFIFIADLIKQITIPCEVTFTKLASYYGGTSSTRKVREDIDLSVDIEGRDVILIEDIVESGNTLHYLLDKLAVRKPKSITVCTLLLKPAALDHKIDALKYVGFEIENDFVIGYGLDYQELGRNLKEIYRKV</sequence>
<name>A0ABP9G510_9SPHI</name>
<keyword evidence="11 15" id="KW-0547">Nucleotide-binding</keyword>
<dbReference type="PANTHER" id="PTHR43340">
    <property type="entry name" value="HYPOXANTHINE-GUANINE PHOSPHORIBOSYLTRANSFERASE"/>
    <property type="match status" value="1"/>
</dbReference>
<evidence type="ECO:0000256" key="8">
    <source>
        <dbReference type="ARBA" id="ARBA00022679"/>
    </source>
</evidence>
<accession>A0ABP9G510</accession>
<keyword evidence="18" id="KW-1185">Reference proteome</keyword>
<dbReference type="InterPro" id="IPR005904">
    <property type="entry name" value="Hxn_phspho_trans"/>
</dbReference>
<dbReference type="EMBL" id="BAABJI010000004">
    <property type="protein sequence ID" value="GAA4928598.1"/>
    <property type="molecule type" value="Genomic_DNA"/>
</dbReference>
<evidence type="ECO:0000256" key="5">
    <source>
        <dbReference type="ARBA" id="ARBA00011895"/>
    </source>
</evidence>
<comment type="similarity">
    <text evidence="4 15">Belongs to the purine/pyrimidine phosphoribosyltransferase family.</text>
</comment>
<dbReference type="PANTHER" id="PTHR43340:SF1">
    <property type="entry name" value="HYPOXANTHINE PHOSPHORIBOSYLTRANSFERASE"/>
    <property type="match status" value="1"/>
</dbReference>
<dbReference type="InterPro" id="IPR000836">
    <property type="entry name" value="PRTase_dom"/>
</dbReference>
<evidence type="ECO:0000313" key="18">
    <source>
        <dbReference type="Proteomes" id="UP001501436"/>
    </source>
</evidence>
<evidence type="ECO:0000256" key="14">
    <source>
        <dbReference type="ARBA" id="ARBA00049402"/>
    </source>
</evidence>
<dbReference type="CDD" id="cd06223">
    <property type="entry name" value="PRTases_typeI"/>
    <property type="match status" value="1"/>
</dbReference>
<keyword evidence="6 15" id="KW-0963">Cytoplasm</keyword>
<comment type="subcellular location">
    <subcellularLocation>
        <location evidence="2 15">Cytoplasm</location>
    </subcellularLocation>
</comment>
<evidence type="ECO:0000256" key="11">
    <source>
        <dbReference type="ARBA" id="ARBA00022741"/>
    </source>
</evidence>
<evidence type="ECO:0000259" key="16">
    <source>
        <dbReference type="Pfam" id="PF00156"/>
    </source>
</evidence>
<evidence type="ECO:0000256" key="10">
    <source>
        <dbReference type="ARBA" id="ARBA00022726"/>
    </source>
</evidence>
<dbReference type="GO" id="GO:0016757">
    <property type="term" value="F:glycosyltransferase activity"/>
    <property type="evidence" value="ECO:0007669"/>
    <property type="project" value="UniProtKB-KW"/>
</dbReference>
<keyword evidence="9 15" id="KW-0479">Metal-binding</keyword>
<keyword evidence="12 15" id="KW-0460">Magnesium</keyword>